<organism evidence="7 8">
    <name type="scientific">Fundidesulfovibrio magnetotacticus</name>
    <dbReference type="NCBI Taxonomy" id="2730080"/>
    <lineage>
        <taxon>Bacteria</taxon>
        <taxon>Pseudomonadati</taxon>
        <taxon>Thermodesulfobacteriota</taxon>
        <taxon>Desulfovibrionia</taxon>
        <taxon>Desulfovibrionales</taxon>
        <taxon>Desulfovibrionaceae</taxon>
        <taxon>Fundidesulfovibrio</taxon>
    </lineage>
</organism>
<dbReference type="InterPro" id="IPR014757">
    <property type="entry name" value="Tscrpt_reg_IclR_C"/>
</dbReference>
<feature type="domain" description="HTH iclR-type" evidence="5">
    <location>
        <begin position="29"/>
        <end position="91"/>
    </location>
</feature>
<gene>
    <name evidence="7" type="primary">kdgR_2</name>
    <name evidence="7" type="ORF">NNJEOMEG_01790</name>
</gene>
<dbReference type="Pfam" id="PF09339">
    <property type="entry name" value="HTH_IclR"/>
    <property type="match status" value="1"/>
</dbReference>
<evidence type="ECO:0000256" key="2">
    <source>
        <dbReference type="ARBA" id="ARBA00023125"/>
    </source>
</evidence>
<dbReference type="PROSITE" id="PS51078">
    <property type="entry name" value="ICLR_ED"/>
    <property type="match status" value="1"/>
</dbReference>
<dbReference type="SMART" id="SM00346">
    <property type="entry name" value="HTH_ICLR"/>
    <property type="match status" value="1"/>
</dbReference>
<dbReference type="FunFam" id="1.10.10.10:FF:000056">
    <property type="entry name" value="IclR family transcriptional regulator"/>
    <property type="match status" value="1"/>
</dbReference>
<accession>A0A6V8LMQ3</accession>
<dbReference type="PROSITE" id="PS51077">
    <property type="entry name" value="HTH_ICLR"/>
    <property type="match status" value="1"/>
</dbReference>
<evidence type="ECO:0000313" key="7">
    <source>
        <dbReference type="EMBL" id="GFK93952.1"/>
    </source>
</evidence>
<keyword evidence="1" id="KW-0805">Transcription regulation</keyword>
<dbReference type="AlphaFoldDB" id="A0A6V8LMQ3"/>
<dbReference type="SUPFAM" id="SSF46785">
    <property type="entry name" value="Winged helix' DNA-binding domain"/>
    <property type="match status" value="1"/>
</dbReference>
<dbReference type="Pfam" id="PF01614">
    <property type="entry name" value="IclR_C"/>
    <property type="match status" value="1"/>
</dbReference>
<dbReference type="InterPro" id="IPR050707">
    <property type="entry name" value="HTH_MetabolicPath_Reg"/>
</dbReference>
<dbReference type="InterPro" id="IPR029016">
    <property type="entry name" value="GAF-like_dom_sf"/>
</dbReference>
<sequence length="276" mass="30710">MPTPDNTAAPLRQAAAEETKPARAKDNASETLAKGLRILDIFGIDDSGFTLSQIAARVHLNKTSVYRYVNTFRELGYLRRDERTGLYHLGVRSLSLAYTIVEKSEMVQLVKPFVLEANRKHGVHVDVGLVKGDAIYLIYRHESKDTSVFRSFSYSSDLYYLATGKAAMAFMEQDELSALLDRLDLAAKTDKTLTDRDSLLKELERAREQGYCVNNEEFVPGLIAIGAPLFSLRTGKAIGGVSFDSTTDQFSMKEFEARFSGYLVELAKKISAVVSL</sequence>
<dbReference type="InterPro" id="IPR036390">
    <property type="entry name" value="WH_DNA-bd_sf"/>
</dbReference>
<reference evidence="7 8" key="2">
    <citation type="submission" date="2020-05" db="EMBL/GenBank/DDBJ databases">
        <title>Draft genome sequence of Desulfovibrio sp. strainFSS-1.</title>
        <authorList>
            <person name="Shimoshige H."/>
            <person name="Kobayashi H."/>
            <person name="Maekawa T."/>
        </authorList>
    </citation>
    <scope>NUCLEOTIDE SEQUENCE [LARGE SCALE GENOMIC DNA]</scope>
    <source>
        <strain evidence="7 8">SIID29052-01</strain>
    </source>
</reference>
<keyword evidence="3" id="KW-0804">Transcription</keyword>
<dbReference type="RefSeq" id="WP_173083533.1">
    <property type="nucleotide sequence ID" value="NZ_BLTE01000007.1"/>
</dbReference>
<feature type="domain" description="IclR-ED" evidence="6">
    <location>
        <begin position="92"/>
        <end position="276"/>
    </location>
</feature>
<dbReference type="Gene3D" id="1.10.10.10">
    <property type="entry name" value="Winged helix-like DNA-binding domain superfamily/Winged helix DNA-binding domain"/>
    <property type="match status" value="1"/>
</dbReference>
<protein>
    <submittedName>
        <fullName evidence="7">Transcriptional regulator KdgR</fullName>
    </submittedName>
</protein>
<evidence type="ECO:0000256" key="3">
    <source>
        <dbReference type="ARBA" id="ARBA00023163"/>
    </source>
</evidence>
<dbReference type="Proteomes" id="UP000494245">
    <property type="component" value="Unassembled WGS sequence"/>
</dbReference>
<dbReference type="InterPro" id="IPR005471">
    <property type="entry name" value="Tscrpt_reg_IclR_N"/>
</dbReference>
<name>A0A6V8LMQ3_9BACT</name>
<dbReference type="Gene3D" id="3.30.450.40">
    <property type="match status" value="1"/>
</dbReference>
<dbReference type="InterPro" id="IPR036388">
    <property type="entry name" value="WH-like_DNA-bd_sf"/>
</dbReference>
<dbReference type="GO" id="GO:0045892">
    <property type="term" value="P:negative regulation of DNA-templated transcription"/>
    <property type="evidence" value="ECO:0007669"/>
    <property type="project" value="TreeGrafter"/>
</dbReference>
<dbReference type="EMBL" id="BLTE01000007">
    <property type="protein sequence ID" value="GFK93952.1"/>
    <property type="molecule type" value="Genomic_DNA"/>
</dbReference>
<feature type="compositionally biased region" description="Basic and acidic residues" evidence="4">
    <location>
        <begin position="15"/>
        <end position="27"/>
    </location>
</feature>
<evidence type="ECO:0000256" key="1">
    <source>
        <dbReference type="ARBA" id="ARBA00023015"/>
    </source>
</evidence>
<reference evidence="7 8" key="1">
    <citation type="submission" date="2020-04" db="EMBL/GenBank/DDBJ databases">
        <authorList>
            <consortium name="Desulfovibrio sp. FSS-1 genome sequencing consortium"/>
            <person name="Shimoshige H."/>
            <person name="Kobayashi H."/>
            <person name="Maekawa T."/>
        </authorList>
    </citation>
    <scope>NUCLEOTIDE SEQUENCE [LARGE SCALE GENOMIC DNA]</scope>
    <source>
        <strain evidence="7 8">SIID29052-01</strain>
    </source>
</reference>
<dbReference type="GO" id="GO:0003677">
    <property type="term" value="F:DNA binding"/>
    <property type="evidence" value="ECO:0007669"/>
    <property type="project" value="UniProtKB-KW"/>
</dbReference>
<dbReference type="PANTHER" id="PTHR30136">
    <property type="entry name" value="HELIX-TURN-HELIX TRANSCRIPTIONAL REGULATOR, ICLR FAMILY"/>
    <property type="match status" value="1"/>
</dbReference>
<dbReference type="GO" id="GO:0003700">
    <property type="term" value="F:DNA-binding transcription factor activity"/>
    <property type="evidence" value="ECO:0007669"/>
    <property type="project" value="TreeGrafter"/>
</dbReference>
<comment type="caution">
    <text evidence="7">The sequence shown here is derived from an EMBL/GenBank/DDBJ whole genome shotgun (WGS) entry which is preliminary data.</text>
</comment>
<dbReference type="SUPFAM" id="SSF55781">
    <property type="entry name" value="GAF domain-like"/>
    <property type="match status" value="1"/>
</dbReference>
<feature type="region of interest" description="Disordered" evidence="4">
    <location>
        <begin position="1"/>
        <end position="27"/>
    </location>
</feature>
<evidence type="ECO:0000259" key="6">
    <source>
        <dbReference type="PROSITE" id="PS51078"/>
    </source>
</evidence>
<proteinExistence type="predicted"/>
<evidence type="ECO:0000256" key="4">
    <source>
        <dbReference type="SAM" id="MobiDB-lite"/>
    </source>
</evidence>
<evidence type="ECO:0000313" key="8">
    <source>
        <dbReference type="Proteomes" id="UP000494245"/>
    </source>
</evidence>
<evidence type="ECO:0000259" key="5">
    <source>
        <dbReference type="PROSITE" id="PS51077"/>
    </source>
</evidence>
<dbReference type="PANTHER" id="PTHR30136:SF35">
    <property type="entry name" value="HTH-TYPE TRANSCRIPTIONAL REGULATOR RV1719"/>
    <property type="match status" value="1"/>
</dbReference>
<keyword evidence="8" id="KW-1185">Reference proteome</keyword>
<keyword evidence="2" id="KW-0238">DNA-binding</keyword>